<gene>
    <name evidence="1" type="ORF">GALMADRAFT_1049137</name>
</gene>
<dbReference type="EMBL" id="KL142409">
    <property type="protein sequence ID" value="KDR68252.1"/>
    <property type="molecule type" value="Genomic_DNA"/>
</dbReference>
<evidence type="ECO:0000313" key="2">
    <source>
        <dbReference type="Proteomes" id="UP000027222"/>
    </source>
</evidence>
<protein>
    <submittedName>
        <fullName evidence="1">Uncharacterized protein</fullName>
    </submittedName>
</protein>
<name>A0A067SE16_GALM3</name>
<reference evidence="2" key="1">
    <citation type="journal article" date="2014" name="Proc. Natl. Acad. Sci. U.S.A.">
        <title>Extensive sampling of basidiomycete genomes demonstrates inadequacy of the white-rot/brown-rot paradigm for wood decay fungi.</title>
        <authorList>
            <person name="Riley R."/>
            <person name="Salamov A.A."/>
            <person name="Brown D.W."/>
            <person name="Nagy L.G."/>
            <person name="Floudas D."/>
            <person name="Held B.W."/>
            <person name="Levasseur A."/>
            <person name="Lombard V."/>
            <person name="Morin E."/>
            <person name="Otillar R."/>
            <person name="Lindquist E.A."/>
            <person name="Sun H."/>
            <person name="LaButti K.M."/>
            <person name="Schmutz J."/>
            <person name="Jabbour D."/>
            <person name="Luo H."/>
            <person name="Baker S.E."/>
            <person name="Pisabarro A.G."/>
            <person name="Walton J.D."/>
            <person name="Blanchette R.A."/>
            <person name="Henrissat B."/>
            <person name="Martin F."/>
            <person name="Cullen D."/>
            <person name="Hibbett D.S."/>
            <person name="Grigoriev I.V."/>
        </authorList>
    </citation>
    <scope>NUCLEOTIDE SEQUENCE [LARGE SCALE GENOMIC DNA]</scope>
    <source>
        <strain evidence="2">CBS 339.88</strain>
    </source>
</reference>
<dbReference type="Proteomes" id="UP000027222">
    <property type="component" value="Unassembled WGS sequence"/>
</dbReference>
<keyword evidence="2" id="KW-1185">Reference proteome</keyword>
<dbReference type="AlphaFoldDB" id="A0A067SE16"/>
<organism evidence="1 2">
    <name type="scientific">Galerina marginata (strain CBS 339.88)</name>
    <dbReference type="NCBI Taxonomy" id="685588"/>
    <lineage>
        <taxon>Eukaryota</taxon>
        <taxon>Fungi</taxon>
        <taxon>Dikarya</taxon>
        <taxon>Basidiomycota</taxon>
        <taxon>Agaricomycotina</taxon>
        <taxon>Agaricomycetes</taxon>
        <taxon>Agaricomycetidae</taxon>
        <taxon>Agaricales</taxon>
        <taxon>Agaricineae</taxon>
        <taxon>Strophariaceae</taxon>
        <taxon>Galerina</taxon>
    </lineage>
</organism>
<evidence type="ECO:0000313" key="1">
    <source>
        <dbReference type="EMBL" id="KDR68252.1"/>
    </source>
</evidence>
<accession>A0A067SE16</accession>
<dbReference type="HOGENOM" id="CLU_1532670_0_0_1"/>
<proteinExistence type="predicted"/>
<sequence>MCPPTSRPPFWSTSLNTRPAYLPTYHPHSPRYSIIQSIRRLALCLDLKLNVLRLFAIHHRRHLTDHLRFGGGCKTFKSSAPNLLTTVTAAPPGCCCTFLPSMPSELLASAQPSCWCAVCWSRVLFAPRSESNSRRSYDSHPPRGIGIGTDCWSSRGGRFVVTFAVYWGTLRWWEA</sequence>